<dbReference type="Proteomes" id="UP000006383">
    <property type="component" value="Chromosome I"/>
</dbReference>
<dbReference type="CDD" id="cd02037">
    <property type="entry name" value="Mrp_NBP35"/>
    <property type="match status" value="1"/>
</dbReference>
<evidence type="ECO:0000256" key="9">
    <source>
        <dbReference type="HAMAP-Rule" id="MF_02040"/>
    </source>
</evidence>
<evidence type="ECO:0000256" key="10">
    <source>
        <dbReference type="SAM" id="MobiDB-lite"/>
    </source>
</evidence>
<dbReference type="InterPro" id="IPR002744">
    <property type="entry name" value="MIP18-like"/>
</dbReference>
<evidence type="ECO:0000256" key="4">
    <source>
        <dbReference type="ARBA" id="ARBA00022741"/>
    </source>
</evidence>
<keyword evidence="3 9" id="KW-0479">Metal-binding</keyword>
<comment type="similarity">
    <text evidence="1">In the N-terminal section; belongs to the MIP18 family.</text>
</comment>
<dbReference type="GO" id="GO:0016226">
    <property type="term" value="P:iron-sulfur cluster assembly"/>
    <property type="evidence" value="ECO:0007669"/>
    <property type="project" value="InterPro"/>
</dbReference>
<dbReference type="GO" id="GO:0046872">
    <property type="term" value="F:metal ion binding"/>
    <property type="evidence" value="ECO:0007669"/>
    <property type="project" value="UniProtKB-KW"/>
</dbReference>
<dbReference type="KEGG" id="bov:BOV_0057"/>
<comment type="similarity">
    <text evidence="8 9">Belongs to the Mrp/NBP35 ATP-binding proteins family.</text>
</comment>
<feature type="binding site" evidence="9">
    <location>
        <begin position="141"/>
        <end position="148"/>
    </location>
    <ligand>
        <name>ATP</name>
        <dbReference type="ChEBI" id="CHEBI:30616"/>
    </ligand>
</feature>
<evidence type="ECO:0000256" key="7">
    <source>
        <dbReference type="ARBA" id="ARBA00023014"/>
    </source>
</evidence>
<evidence type="ECO:0000256" key="5">
    <source>
        <dbReference type="ARBA" id="ARBA00022840"/>
    </source>
</evidence>
<comment type="similarity">
    <text evidence="2">In the C-terminal section; belongs to the Mrp/NBP35 ATP-binding proteins family.</text>
</comment>
<evidence type="ECO:0000313" key="13">
    <source>
        <dbReference type="Proteomes" id="UP000006383"/>
    </source>
</evidence>
<protein>
    <recommendedName>
        <fullName evidence="9">Iron-sulfur cluster carrier protein</fullName>
    </recommendedName>
</protein>
<dbReference type="Pfam" id="PF10609">
    <property type="entry name" value="ParA"/>
    <property type="match status" value="1"/>
</dbReference>
<dbReference type="SUPFAM" id="SSF52540">
    <property type="entry name" value="P-loop containing nucleoside triphosphate hydrolases"/>
    <property type="match status" value="1"/>
</dbReference>
<keyword evidence="4 9" id="KW-0547">Nucleotide-binding</keyword>
<dbReference type="GO" id="GO:0005524">
    <property type="term" value="F:ATP binding"/>
    <property type="evidence" value="ECO:0007669"/>
    <property type="project" value="UniProtKB-UniRule"/>
</dbReference>
<dbReference type="AlphaFoldDB" id="A0A0H3ASR7"/>
<comment type="subunit">
    <text evidence="9">Homodimer.</text>
</comment>
<feature type="region of interest" description="Disordered" evidence="10">
    <location>
        <begin position="87"/>
        <end position="128"/>
    </location>
</feature>
<dbReference type="PANTHER" id="PTHR42961">
    <property type="entry name" value="IRON-SULFUR PROTEIN NUBPL"/>
    <property type="match status" value="1"/>
</dbReference>
<dbReference type="PROSITE" id="PS01215">
    <property type="entry name" value="MRP"/>
    <property type="match status" value="1"/>
</dbReference>
<feature type="domain" description="MIP18 family-like" evidence="11">
    <location>
        <begin position="13"/>
        <end position="82"/>
    </location>
</feature>
<evidence type="ECO:0000256" key="1">
    <source>
        <dbReference type="ARBA" id="ARBA00007352"/>
    </source>
</evidence>
<feature type="compositionally biased region" description="Basic and acidic residues" evidence="10">
    <location>
        <begin position="88"/>
        <end position="97"/>
    </location>
</feature>
<dbReference type="Gene3D" id="3.30.300.130">
    <property type="entry name" value="Fe-S cluster assembly (FSCA)"/>
    <property type="match status" value="1"/>
</dbReference>
<keyword evidence="6 9" id="KW-0408">Iron</keyword>
<reference evidence="13" key="1">
    <citation type="journal article" date="2009" name="PLoS ONE">
        <title>Genome degradation in Brucella ovis corresponds with narrowing of its host range and tissue tropism.</title>
        <authorList>
            <person name="Tsolis R.M."/>
            <person name="Seshadri R."/>
            <person name="Santos R.L."/>
            <person name="Sangari F.J."/>
            <person name="Lobo J.M."/>
            <person name="de Jong M.F."/>
            <person name="Ren Q."/>
            <person name="Myers G."/>
            <person name="Brinkac L.M."/>
            <person name="Nelson W.C."/>
            <person name="Deboy R.T."/>
            <person name="Angiuoli S."/>
            <person name="Khouri H."/>
            <person name="Dimitrov G."/>
            <person name="Robinson J.R."/>
            <person name="Mulligan S."/>
            <person name="Walker R.L."/>
            <person name="Elzer P.E."/>
            <person name="Hassan K.A."/>
            <person name="Paulsen I.T."/>
        </authorList>
    </citation>
    <scope>NUCLEOTIDE SEQUENCE [LARGE SCALE GENOMIC DNA]</scope>
    <source>
        <strain evidence="13">ATCC 25840 / 63/290 / NCTC 10512</strain>
    </source>
</reference>
<keyword evidence="13" id="KW-1185">Reference proteome</keyword>
<evidence type="ECO:0000256" key="3">
    <source>
        <dbReference type="ARBA" id="ARBA00022723"/>
    </source>
</evidence>
<dbReference type="NCBIfam" id="NF008669">
    <property type="entry name" value="PRK11670.1"/>
    <property type="match status" value="1"/>
</dbReference>
<dbReference type="InterPro" id="IPR027417">
    <property type="entry name" value="P-loop_NTPase"/>
</dbReference>
<dbReference type="GO" id="GO:0140663">
    <property type="term" value="F:ATP-dependent FeS chaperone activity"/>
    <property type="evidence" value="ECO:0007669"/>
    <property type="project" value="InterPro"/>
</dbReference>
<dbReference type="HOGENOM" id="CLU_024839_0_0_5"/>
<dbReference type="SUPFAM" id="SSF117916">
    <property type="entry name" value="Fe-S cluster assembly (FSCA) domain-like"/>
    <property type="match status" value="1"/>
</dbReference>
<keyword evidence="7 9" id="KW-0411">Iron-sulfur</keyword>
<proteinExistence type="inferred from homology"/>
<dbReference type="GO" id="GO:0051539">
    <property type="term" value="F:4 iron, 4 sulfur cluster binding"/>
    <property type="evidence" value="ECO:0007669"/>
    <property type="project" value="TreeGrafter"/>
</dbReference>
<evidence type="ECO:0000259" key="11">
    <source>
        <dbReference type="Pfam" id="PF01883"/>
    </source>
</evidence>
<keyword evidence="9" id="KW-0378">Hydrolase</keyword>
<dbReference type="FunFam" id="3.40.50.300:FF:000418">
    <property type="entry name" value="Iron-sulfur cluster carrier protein"/>
    <property type="match status" value="1"/>
</dbReference>
<dbReference type="Pfam" id="PF01883">
    <property type="entry name" value="FeS_assembly_P"/>
    <property type="match status" value="1"/>
</dbReference>
<dbReference type="InterPro" id="IPR000808">
    <property type="entry name" value="Mrp-like_CS"/>
</dbReference>
<evidence type="ECO:0000313" key="12">
    <source>
        <dbReference type="EMBL" id="ABQ61796.1"/>
    </source>
</evidence>
<dbReference type="InterPro" id="IPR033756">
    <property type="entry name" value="YlxH/NBP35"/>
</dbReference>
<evidence type="ECO:0000256" key="2">
    <source>
        <dbReference type="ARBA" id="ARBA00008205"/>
    </source>
</evidence>
<dbReference type="InterPro" id="IPR044304">
    <property type="entry name" value="NUBPL-like"/>
</dbReference>
<keyword evidence="5 9" id="KW-0067">ATP-binding</keyword>
<dbReference type="InterPro" id="IPR034904">
    <property type="entry name" value="FSCA_dom_sf"/>
</dbReference>
<dbReference type="HAMAP" id="MF_02040">
    <property type="entry name" value="Mrp_NBP35"/>
    <property type="match status" value="1"/>
</dbReference>
<evidence type="ECO:0000256" key="6">
    <source>
        <dbReference type="ARBA" id="ARBA00023004"/>
    </source>
</evidence>
<accession>A0A0H3ASR7</accession>
<dbReference type="InterPro" id="IPR019591">
    <property type="entry name" value="Mrp/NBP35_ATP-bd"/>
</dbReference>
<sequence>MRPWLYEMAGVTREQVLERLKTVTGPDFKSDVVSLGLVSDIFIADGKVFFSITVPAERAEALEPMRLAAEKVVKDIPGITGALVTLTAEKKGGRTSDDAPPPPRPQARPAAASQHRHPPQPRPAAKPGVPGVGAIIAVASGKGGVGKSTTAVNLALGLAANGLKVGILDADIYGPSMPRLLGLSGRPETVEGRILKPMENYGIKVMSMGFMVDEETPMIWRGPMVMSALTQMLREVAWGELDVLVVDMPPGTGDAQLTMAQQVPLAGAVVVSTPQDLALIDARKGLNMFRKVDVPLLGIVENMSYFIAPDTGTRYDIFGHGGARREAERLNVPFLGKVPLHMDVRAYSDNGTPITVKEPDSEHAKIYRDIARKVWENMKSGKGAGKPAPEIVFD</sequence>
<dbReference type="GO" id="GO:0016887">
    <property type="term" value="F:ATP hydrolysis activity"/>
    <property type="evidence" value="ECO:0007669"/>
    <property type="project" value="UniProtKB-UniRule"/>
</dbReference>
<organism evidence="12 13">
    <name type="scientific">Brucella ovis (strain ATCC 25840 / 63/290 / NCTC 10512)</name>
    <dbReference type="NCBI Taxonomy" id="444178"/>
    <lineage>
        <taxon>Bacteria</taxon>
        <taxon>Pseudomonadati</taxon>
        <taxon>Pseudomonadota</taxon>
        <taxon>Alphaproteobacteria</taxon>
        <taxon>Hyphomicrobiales</taxon>
        <taxon>Brucellaceae</taxon>
        <taxon>Brucella/Ochrobactrum group</taxon>
        <taxon>Brucella</taxon>
    </lineage>
</organism>
<evidence type="ECO:0000256" key="8">
    <source>
        <dbReference type="ARBA" id="ARBA00024036"/>
    </source>
</evidence>
<dbReference type="Gene3D" id="3.40.50.300">
    <property type="entry name" value="P-loop containing nucleotide triphosphate hydrolases"/>
    <property type="match status" value="1"/>
</dbReference>
<gene>
    <name evidence="12" type="ordered locus">BOV_0057</name>
</gene>
<name>A0A0H3ASR7_BRUO2</name>
<comment type="function">
    <text evidence="9">Binds and transfers iron-sulfur (Fe-S) clusters to target apoproteins. Can hydrolyze ATP.</text>
</comment>
<dbReference type="PANTHER" id="PTHR42961:SF2">
    <property type="entry name" value="IRON-SULFUR PROTEIN NUBPL"/>
    <property type="match status" value="1"/>
</dbReference>
<dbReference type="EMBL" id="CP000708">
    <property type="protein sequence ID" value="ABQ61796.1"/>
    <property type="molecule type" value="Genomic_DNA"/>
</dbReference>